<dbReference type="InterPro" id="IPR036909">
    <property type="entry name" value="Cyt_c-like_dom_sf"/>
</dbReference>
<evidence type="ECO:0000256" key="10">
    <source>
        <dbReference type="ARBA" id="ARBA00023004"/>
    </source>
</evidence>
<comment type="catalytic activity">
    <reaction evidence="12 14">
        <text>L-cysteinyl-[SoxY protein] + thiosulfate + 2 Fe(III)-[cytochrome c] = S-sulfosulfanyl-L-cysteinyl-[SoxY protein] + 2 Fe(II)-[cytochrome c] + 2 H(+)</text>
        <dbReference type="Rhea" id="RHEA:56720"/>
        <dbReference type="Rhea" id="RHEA-COMP:10350"/>
        <dbReference type="Rhea" id="RHEA-COMP:14328"/>
        <dbReference type="Rhea" id="RHEA-COMP:14399"/>
        <dbReference type="Rhea" id="RHEA-COMP:14691"/>
        <dbReference type="ChEBI" id="CHEBI:15378"/>
        <dbReference type="ChEBI" id="CHEBI:29033"/>
        <dbReference type="ChEBI" id="CHEBI:29034"/>
        <dbReference type="ChEBI" id="CHEBI:29950"/>
        <dbReference type="ChEBI" id="CHEBI:33542"/>
        <dbReference type="ChEBI" id="CHEBI:139321"/>
        <dbReference type="EC" id="2.8.5.2"/>
    </reaction>
</comment>
<accession>A0ABQ6LIE5</accession>
<comment type="subunit">
    <text evidence="2 14">Heterodimer of SoxA and SoxX.</text>
</comment>
<evidence type="ECO:0000256" key="14">
    <source>
        <dbReference type="PIRNR" id="PIRNR038455"/>
    </source>
</evidence>
<keyword evidence="5 14" id="KW-0808">Transferase</keyword>
<evidence type="ECO:0000256" key="9">
    <source>
        <dbReference type="ARBA" id="ARBA00022982"/>
    </source>
</evidence>
<comment type="caution">
    <text evidence="17">The sequence shown here is derived from an EMBL/GenBank/DDBJ whole genome shotgun (WGS) entry which is preliminary data.</text>
</comment>
<evidence type="ECO:0000313" key="17">
    <source>
        <dbReference type="EMBL" id="GMG81995.1"/>
    </source>
</evidence>
<dbReference type="EC" id="2.8.5.2" evidence="14"/>
<keyword evidence="10 14" id="KW-0408">Iron</keyword>
<dbReference type="EMBL" id="BSYI01000007">
    <property type="protein sequence ID" value="GMG81995.1"/>
    <property type="molecule type" value="Genomic_DNA"/>
</dbReference>
<keyword evidence="4 14" id="KW-0349">Heme</keyword>
<dbReference type="RefSeq" id="WP_285670742.1">
    <property type="nucleotide sequence ID" value="NZ_BSYI01000007.1"/>
</dbReference>
<evidence type="ECO:0000256" key="12">
    <source>
        <dbReference type="ARBA" id="ARBA00048077"/>
    </source>
</evidence>
<reference evidence="17 18" key="1">
    <citation type="submission" date="2023-04" db="EMBL/GenBank/DDBJ databases">
        <title>Marinoamorphus aggregata gen. nov., sp. Nov., isolate from tissue of brittle star Ophioplocus japonicus.</title>
        <authorList>
            <person name="Kawano K."/>
            <person name="Sawayama S."/>
            <person name="Nakagawa S."/>
        </authorList>
    </citation>
    <scope>NUCLEOTIDE SEQUENCE [LARGE SCALE GENOMIC DNA]</scope>
    <source>
        <strain evidence="17 18">NKW23</strain>
    </source>
</reference>
<evidence type="ECO:0000313" key="18">
    <source>
        <dbReference type="Proteomes" id="UP001239909"/>
    </source>
</evidence>
<comment type="subcellular location">
    <subcellularLocation>
        <location evidence="1 14">Periplasm</location>
    </subcellularLocation>
</comment>
<feature type="domain" description="Cytochrome c" evidence="16">
    <location>
        <begin position="183"/>
        <end position="275"/>
    </location>
</feature>
<evidence type="ECO:0000256" key="5">
    <source>
        <dbReference type="ARBA" id="ARBA00022679"/>
    </source>
</evidence>
<keyword evidence="9 14" id="KW-0249">Electron transport</keyword>
<sequence length="283" mass="31226">MTPIKTAIALFAGTGLVAGLAVAGPGPDEDQLVIEGETLITEVAAPEDHPLDTIYSGWRFRSDETQALEIDDFENPAMVAVEYGLDLWDTAAGSSEKSCADCHGDVDSLAGLRANMPKWNEAAGQPWSLEHWINWSITEHQGAEPWKWESEEMLAMTALIGLQSRGMPMTVETEGPMADWIARGKELYYTRVGQLDMACNQCHEDNWGQMIRADHLSQGMINGFPTYRFKWSGLGSLHRRFSGCMKNIRAKPYKRGSDEFVALEAYLAARGAGLSIETPAVRN</sequence>
<keyword evidence="7 15" id="KW-0732">Signal</keyword>
<keyword evidence="3 14" id="KW-0813">Transport</keyword>
<evidence type="ECO:0000256" key="4">
    <source>
        <dbReference type="ARBA" id="ARBA00022617"/>
    </source>
</evidence>
<dbReference type="Pfam" id="PF21342">
    <property type="entry name" value="SoxA-TsdA_cyt-c"/>
    <property type="match status" value="2"/>
</dbReference>
<evidence type="ECO:0000256" key="8">
    <source>
        <dbReference type="ARBA" id="ARBA00022764"/>
    </source>
</evidence>
<dbReference type="InterPro" id="IPR009056">
    <property type="entry name" value="Cyt_c-like_dom"/>
</dbReference>
<dbReference type="Proteomes" id="UP001239909">
    <property type="component" value="Unassembled WGS sequence"/>
</dbReference>
<evidence type="ECO:0000256" key="1">
    <source>
        <dbReference type="ARBA" id="ARBA00004418"/>
    </source>
</evidence>
<feature type="chain" id="PRO_5047361363" description="SoxAX cytochrome complex subunit A" evidence="15">
    <location>
        <begin position="24"/>
        <end position="283"/>
    </location>
</feature>
<name>A0ABQ6LIE5_9RHOB</name>
<gene>
    <name evidence="17" type="primary">soxA</name>
    <name evidence="17" type="ORF">LNKW23_12080</name>
</gene>
<dbReference type="SUPFAM" id="SSF46626">
    <property type="entry name" value="Cytochrome c"/>
    <property type="match status" value="2"/>
</dbReference>
<keyword evidence="6 14" id="KW-0479">Metal-binding</keyword>
<dbReference type="PIRSF" id="PIRSF038455">
    <property type="entry name" value="SoxA"/>
    <property type="match status" value="1"/>
</dbReference>
<evidence type="ECO:0000256" key="7">
    <source>
        <dbReference type="ARBA" id="ARBA00022729"/>
    </source>
</evidence>
<evidence type="ECO:0000256" key="15">
    <source>
        <dbReference type="SAM" id="SignalP"/>
    </source>
</evidence>
<organism evidence="17 18">
    <name type="scientific">Paralimibaculum aggregatum</name>
    <dbReference type="NCBI Taxonomy" id="3036245"/>
    <lineage>
        <taxon>Bacteria</taxon>
        <taxon>Pseudomonadati</taxon>
        <taxon>Pseudomonadota</taxon>
        <taxon>Alphaproteobacteria</taxon>
        <taxon>Rhodobacterales</taxon>
        <taxon>Paracoccaceae</taxon>
        <taxon>Paralimibaculum</taxon>
    </lineage>
</organism>
<evidence type="ECO:0000256" key="2">
    <source>
        <dbReference type="ARBA" id="ARBA00011530"/>
    </source>
</evidence>
<keyword evidence="8 14" id="KW-0574">Periplasm</keyword>
<feature type="signal peptide" evidence="15">
    <location>
        <begin position="1"/>
        <end position="23"/>
    </location>
</feature>
<comment type="catalytic activity">
    <reaction evidence="13 14">
        <text>S-sulfanyl-L-cysteinyl-[SoxY protein] + thiosulfate + 2 Fe(III)-[cytochrome c] = S-(2-sulfodisulfanyl)-L-cysteinyl-[SoxY protein] + 2 Fe(II)-[cytochrome c] + 2 H(+)</text>
        <dbReference type="Rhea" id="RHEA:51224"/>
        <dbReference type="Rhea" id="RHEA-COMP:10350"/>
        <dbReference type="Rhea" id="RHEA-COMP:14399"/>
        <dbReference type="Rhea" id="RHEA-COMP:14689"/>
        <dbReference type="Rhea" id="RHEA-COMP:14690"/>
        <dbReference type="ChEBI" id="CHEBI:15378"/>
        <dbReference type="ChEBI" id="CHEBI:29033"/>
        <dbReference type="ChEBI" id="CHEBI:29034"/>
        <dbReference type="ChEBI" id="CHEBI:33542"/>
        <dbReference type="ChEBI" id="CHEBI:61963"/>
        <dbReference type="ChEBI" id="CHEBI:140664"/>
        <dbReference type="EC" id="2.8.5.2"/>
    </reaction>
</comment>
<dbReference type="InterPro" id="IPR025710">
    <property type="entry name" value="SoxA"/>
</dbReference>
<protein>
    <recommendedName>
        <fullName evidence="14">SoxAX cytochrome complex subunit A</fullName>
        <ecNumber evidence="14">2.8.5.2</ecNumber>
    </recommendedName>
    <alternativeName>
        <fullName evidence="14">Protein SoxA</fullName>
    </alternativeName>
    <alternativeName>
        <fullName evidence="14">Sulfur oxidizing protein A</fullName>
    </alternativeName>
    <alternativeName>
        <fullName evidence="14">Thiosulfate-oxidizing multienzyme system protein SoxA</fullName>
    </alternativeName>
</protein>
<evidence type="ECO:0000256" key="13">
    <source>
        <dbReference type="ARBA" id="ARBA00048423"/>
    </source>
</evidence>
<dbReference type="NCBIfam" id="TIGR04484">
    <property type="entry name" value="thiosulf_SoxA"/>
    <property type="match status" value="1"/>
</dbReference>
<keyword evidence="18" id="KW-1185">Reference proteome</keyword>
<evidence type="ECO:0000256" key="6">
    <source>
        <dbReference type="ARBA" id="ARBA00022723"/>
    </source>
</evidence>
<evidence type="ECO:0000259" key="16">
    <source>
        <dbReference type="Pfam" id="PF21342"/>
    </source>
</evidence>
<comment type="similarity">
    <text evidence="11 14">Belongs to the SoxA family.</text>
</comment>
<evidence type="ECO:0000256" key="11">
    <source>
        <dbReference type="ARBA" id="ARBA00025746"/>
    </source>
</evidence>
<dbReference type="Gene3D" id="1.10.760.10">
    <property type="entry name" value="Cytochrome c-like domain"/>
    <property type="match status" value="2"/>
</dbReference>
<proteinExistence type="inferred from homology"/>
<evidence type="ECO:0000256" key="3">
    <source>
        <dbReference type="ARBA" id="ARBA00022448"/>
    </source>
</evidence>
<feature type="domain" description="Cytochrome c" evidence="16">
    <location>
        <begin position="84"/>
        <end position="169"/>
    </location>
</feature>